<feature type="region of interest" description="Disordered" evidence="4">
    <location>
        <begin position="46"/>
        <end position="91"/>
    </location>
</feature>
<reference evidence="7 8" key="1">
    <citation type="journal article" date="2019" name="Sci. Rep.">
        <title>Comparative genomics of chytrid fungi reveal insights into the obligate biotrophic and pathogenic lifestyle of Synchytrium endobioticum.</title>
        <authorList>
            <person name="van de Vossenberg B.T.L.H."/>
            <person name="Warris S."/>
            <person name="Nguyen H.D.T."/>
            <person name="van Gent-Pelzer M.P.E."/>
            <person name="Joly D.L."/>
            <person name="van de Geest H.C."/>
            <person name="Bonants P.J.M."/>
            <person name="Smith D.S."/>
            <person name="Levesque C.A."/>
            <person name="van der Lee T.A.J."/>
        </authorList>
    </citation>
    <scope>NUCLEOTIDE SEQUENCE [LARGE SCALE GENOMIC DNA]</scope>
    <source>
        <strain evidence="7 8">JEL517</strain>
    </source>
</reference>
<evidence type="ECO:0000256" key="3">
    <source>
        <dbReference type="ARBA" id="ARBA00023034"/>
    </source>
</evidence>
<dbReference type="Pfam" id="PF12584">
    <property type="entry name" value="TRAPPC10"/>
    <property type="match status" value="1"/>
</dbReference>
<keyword evidence="2" id="KW-0813">Transport</keyword>
<feature type="compositionally biased region" description="Low complexity" evidence="4">
    <location>
        <begin position="46"/>
        <end position="69"/>
    </location>
</feature>
<evidence type="ECO:0008006" key="9">
    <source>
        <dbReference type="Google" id="ProtNLM"/>
    </source>
</evidence>
<keyword evidence="3" id="KW-0333">Golgi apparatus</keyword>
<keyword evidence="8" id="KW-1185">Reference proteome</keyword>
<dbReference type="GO" id="GO:0034498">
    <property type="term" value="P:early endosome to Golgi transport"/>
    <property type="evidence" value="ECO:0007669"/>
    <property type="project" value="TreeGrafter"/>
</dbReference>
<dbReference type="Proteomes" id="UP000319731">
    <property type="component" value="Unassembled WGS sequence"/>
</dbReference>
<dbReference type="GO" id="GO:0006891">
    <property type="term" value="P:intra-Golgi vesicle-mediated transport"/>
    <property type="evidence" value="ECO:0007669"/>
    <property type="project" value="TreeGrafter"/>
</dbReference>
<evidence type="ECO:0000313" key="8">
    <source>
        <dbReference type="Proteomes" id="UP000319731"/>
    </source>
</evidence>
<evidence type="ECO:0000259" key="6">
    <source>
        <dbReference type="Pfam" id="PF23036"/>
    </source>
</evidence>
<dbReference type="InterPro" id="IPR022233">
    <property type="entry name" value="TRAPPC10/Trs130_C"/>
</dbReference>
<organism evidence="7 8">
    <name type="scientific">Synchytrium microbalum</name>
    <dbReference type="NCBI Taxonomy" id="1806994"/>
    <lineage>
        <taxon>Eukaryota</taxon>
        <taxon>Fungi</taxon>
        <taxon>Fungi incertae sedis</taxon>
        <taxon>Chytridiomycota</taxon>
        <taxon>Chytridiomycota incertae sedis</taxon>
        <taxon>Chytridiomycetes</taxon>
        <taxon>Synchytriales</taxon>
        <taxon>Synchytriaceae</taxon>
        <taxon>Synchytrium</taxon>
    </lineage>
</organism>
<protein>
    <recommendedName>
        <fullName evidence="9">Trafficking protein particle complex subunit 11 domain-containing protein</fullName>
    </recommendedName>
</protein>
<proteinExistence type="predicted"/>
<dbReference type="GO" id="GO:1990071">
    <property type="term" value="C:TRAPPII protein complex"/>
    <property type="evidence" value="ECO:0007669"/>
    <property type="project" value="InterPro"/>
</dbReference>
<dbReference type="Pfam" id="PF23036">
    <property type="entry name" value="TRAPPC10_1st"/>
    <property type="match status" value="1"/>
</dbReference>
<evidence type="ECO:0000256" key="2">
    <source>
        <dbReference type="ARBA" id="ARBA00022448"/>
    </source>
</evidence>
<evidence type="ECO:0000256" key="1">
    <source>
        <dbReference type="ARBA" id="ARBA00004555"/>
    </source>
</evidence>
<dbReference type="InterPro" id="IPR045126">
    <property type="entry name" value="TRAPPC10/Trs130"/>
</dbReference>
<accession>A0A507C422</accession>
<evidence type="ECO:0000256" key="4">
    <source>
        <dbReference type="SAM" id="MobiDB-lite"/>
    </source>
</evidence>
<dbReference type="RefSeq" id="XP_031023873.1">
    <property type="nucleotide sequence ID" value="XM_031170177.1"/>
</dbReference>
<dbReference type="InterPro" id="IPR056913">
    <property type="entry name" value="TRAPPC10/Trs130_N"/>
</dbReference>
<dbReference type="GO" id="GO:0005829">
    <property type="term" value="C:cytosol"/>
    <property type="evidence" value="ECO:0007669"/>
    <property type="project" value="GOC"/>
</dbReference>
<dbReference type="PANTHER" id="PTHR13251">
    <property type="entry name" value="EPILEPSY HOLOPROSENCEPHALY CANDIDATE 1/TMEM1"/>
    <property type="match status" value="1"/>
</dbReference>
<comment type="subcellular location">
    <subcellularLocation>
        <location evidence="1">Golgi apparatus</location>
    </subcellularLocation>
</comment>
<comment type="caution">
    <text evidence="7">The sequence shown here is derived from an EMBL/GenBank/DDBJ whole genome shotgun (WGS) entry which is preliminary data.</text>
</comment>
<feature type="compositionally biased region" description="Polar residues" evidence="4">
    <location>
        <begin position="70"/>
        <end position="84"/>
    </location>
</feature>
<name>A0A507C422_9FUNG</name>
<dbReference type="EMBL" id="QEAO01000027">
    <property type="protein sequence ID" value="TPX32716.1"/>
    <property type="molecule type" value="Genomic_DNA"/>
</dbReference>
<dbReference type="STRING" id="1806994.A0A507C422"/>
<dbReference type="AlphaFoldDB" id="A0A507C422"/>
<feature type="domain" description="TRAPPC10/Trs130 C-terminal" evidence="5">
    <location>
        <begin position="1033"/>
        <end position="1139"/>
    </location>
</feature>
<dbReference type="PANTHER" id="PTHR13251:SF3">
    <property type="entry name" value="TRAFFICKING PROTEIN PARTICLE COMPLEX SUBUNIT 10"/>
    <property type="match status" value="1"/>
</dbReference>
<evidence type="ECO:0000259" key="5">
    <source>
        <dbReference type="Pfam" id="PF12584"/>
    </source>
</evidence>
<evidence type="ECO:0000313" key="7">
    <source>
        <dbReference type="EMBL" id="TPX32716.1"/>
    </source>
</evidence>
<dbReference type="OrthoDB" id="10256906at2759"/>
<gene>
    <name evidence="7" type="ORF">SmJEL517_g04249</name>
</gene>
<feature type="domain" description="TRAPPC10/Trs130 N-terminal" evidence="6">
    <location>
        <begin position="93"/>
        <end position="360"/>
    </location>
</feature>
<dbReference type="GeneID" id="42005474"/>
<sequence>MADKRVIVTYCDDAQIWTHLSEELSNRLPLRNMSWQGIPSRNTTISSATSAISTSSPLPSPLSDRPPTTLAASNSNLHHPSSSAPDRDKMSASRPIDMLDIELKKFSQDVFPKEGPITLNPSTIFCHMYLVSCEDAELYKATVKKQIQDWVNLVTSKRNQEYMIVYLPGPSEKRSSRFLTVGSSVFDKIKADFNTKRDRVAQLKLFQPGLSDLEIWGDFFNKMKETILAGFTLQLVQRDEDTKRLETQRHLPGWNYNQYFILKESLSNMFEVMTIYDAALQCYDELEALFTQMQNQGAAWFKAFGGTDIGDDSEDIFNLKRKPYRDLILQTNCTIFDFRIYLFGRQCQMLVKLNMPTEICQRAKVFISMFSRTLREYQTSLIPHFAEVWIYSTCLHIVSHCEEVLAVAKQNSVALDLYEAAKADLLHYAWCQLDSLGGLAGLIAPHTLSSPASASKAGAASLSVTDITNEELKSALQSEQLFDDLYLNLSARAAKCFELGHRPRQSMMLHNDAANLHFHRKRYLEASKEWESIVFKYSAAGWVSIDTILLEKLSTCQEELGQKTQLVQSCLHILSHPSAISTEKLSSFVNKLQKVSKEMDGPILRDSDTLFQVSVMGLVVKVGDEDGLNVEINIHSTLPKEVLLDKASLCMVGGEMNEDVILTRLDVLIKPGSNVIRVSSEKTSVPGSYAVENVKLNIGQVTFSYNLLKDNRKHVFKILEHATSLRLTVSLPDQLVYGEPVSVVQMRIYSRQTAFESGTITCSSLSGLLILPPKSVTFRIFSALDDRHSDPVREQTRETIDGRIQVPSCGENDVIEFLVPFSIPPPSQMTSPIGRVDPRTNELEHLIKITMPYTTSDSRRRIYSAVERVKMGIPFLIGHSVMESEKGLHVSVGAVGGREIPTRLVSSQMVAPPSFSVKEYFTASNQVEAFIISQLENYLHNHSAAQYIGFLTQYLRDRVLHRLDYASYAILDSMPFVEYDKAGLAMSLSSEDADVREKLLDLVDDFQESHRTIDMAAVRDSVKMLPKTIIYNVYLPSSQILLTADLGLCGSQTNFVIGDIIPCKLTISESRWPAGTSLQAIEVVCEAVVQNDLWMFSGKKRRILTLEQGKGFTSMISLIPLKNGMLPLPTFQISPFRVNGEPVNYDTPPIAQIHFFGARQVSVIPPSSSQQIFVSDEPSFVKGSVQSWKFLS</sequence>